<keyword evidence="3" id="KW-1003">Cell membrane</keyword>
<dbReference type="Gene3D" id="3.10.580.10">
    <property type="entry name" value="CBS-domain"/>
    <property type="match status" value="1"/>
</dbReference>
<dbReference type="SMART" id="SM01091">
    <property type="entry name" value="CorC_HlyC"/>
    <property type="match status" value="1"/>
</dbReference>
<feature type="domain" description="CBS" evidence="12">
    <location>
        <begin position="310"/>
        <end position="366"/>
    </location>
</feature>
<evidence type="ECO:0000256" key="6">
    <source>
        <dbReference type="ARBA" id="ARBA00022989"/>
    </source>
</evidence>
<dbReference type="InterPro" id="IPR046342">
    <property type="entry name" value="CBS_dom_sf"/>
</dbReference>
<dbReference type="Pfam" id="PF03471">
    <property type="entry name" value="CorC_HlyC"/>
    <property type="match status" value="1"/>
</dbReference>
<evidence type="ECO:0000256" key="2">
    <source>
        <dbReference type="ARBA" id="ARBA00006337"/>
    </source>
</evidence>
<name>A0A450ZN63_9GAMM</name>
<evidence type="ECO:0000256" key="5">
    <source>
        <dbReference type="ARBA" id="ARBA00022737"/>
    </source>
</evidence>
<proteinExistence type="inferred from homology"/>
<dbReference type="Pfam" id="PF01595">
    <property type="entry name" value="CNNM"/>
    <property type="match status" value="1"/>
</dbReference>
<dbReference type="AlphaFoldDB" id="A0A450ZN63"/>
<dbReference type="InterPro" id="IPR000644">
    <property type="entry name" value="CBS_dom"/>
</dbReference>
<organism evidence="14">
    <name type="scientific">Candidatus Kentrum sp. TUN</name>
    <dbReference type="NCBI Taxonomy" id="2126343"/>
    <lineage>
        <taxon>Bacteria</taxon>
        <taxon>Pseudomonadati</taxon>
        <taxon>Pseudomonadota</taxon>
        <taxon>Gammaproteobacteria</taxon>
        <taxon>Candidatus Kentrum</taxon>
    </lineage>
</organism>
<dbReference type="PROSITE" id="PS51846">
    <property type="entry name" value="CNNM"/>
    <property type="match status" value="1"/>
</dbReference>
<evidence type="ECO:0000256" key="10">
    <source>
        <dbReference type="PROSITE-ProRule" id="PRU01193"/>
    </source>
</evidence>
<dbReference type="PANTHER" id="PTHR22777">
    <property type="entry name" value="HEMOLYSIN-RELATED"/>
    <property type="match status" value="1"/>
</dbReference>
<dbReference type="Gene3D" id="3.30.465.10">
    <property type="match status" value="1"/>
</dbReference>
<keyword evidence="5" id="KW-0677">Repeat</keyword>
<comment type="similarity">
    <text evidence="2">Belongs to the UPF0053 family.</text>
</comment>
<evidence type="ECO:0000259" key="13">
    <source>
        <dbReference type="PROSITE" id="PS51846"/>
    </source>
</evidence>
<keyword evidence="8 10" id="KW-0472">Membrane</keyword>
<dbReference type="GO" id="GO:0005886">
    <property type="term" value="C:plasma membrane"/>
    <property type="evidence" value="ECO:0007669"/>
    <property type="project" value="UniProtKB-SubCell"/>
</dbReference>
<protein>
    <submittedName>
        <fullName evidence="14">Hemolysin, contains CBS domains</fullName>
    </submittedName>
</protein>
<evidence type="ECO:0000259" key="12">
    <source>
        <dbReference type="PROSITE" id="PS51371"/>
    </source>
</evidence>
<dbReference type="PROSITE" id="PS51371">
    <property type="entry name" value="CBS"/>
    <property type="match status" value="2"/>
</dbReference>
<dbReference type="Pfam" id="PF00571">
    <property type="entry name" value="CBS"/>
    <property type="match status" value="2"/>
</dbReference>
<evidence type="ECO:0000256" key="4">
    <source>
        <dbReference type="ARBA" id="ARBA00022692"/>
    </source>
</evidence>
<evidence type="ECO:0000313" key="14">
    <source>
        <dbReference type="EMBL" id="VFK55211.1"/>
    </source>
</evidence>
<dbReference type="InterPro" id="IPR044751">
    <property type="entry name" value="Ion_transp-like_CBS"/>
</dbReference>
<keyword evidence="7 9" id="KW-0129">CBS domain</keyword>
<dbReference type="CDD" id="cd04590">
    <property type="entry name" value="CBS_pair_CorC_HlyC_assoc"/>
    <property type="match status" value="1"/>
</dbReference>
<dbReference type="GO" id="GO:0050660">
    <property type="term" value="F:flavin adenine dinucleotide binding"/>
    <property type="evidence" value="ECO:0007669"/>
    <property type="project" value="InterPro"/>
</dbReference>
<feature type="compositionally biased region" description="Basic and acidic residues" evidence="11">
    <location>
        <begin position="533"/>
        <end position="542"/>
    </location>
</feature>
<evidence type="ECO:0000256" key="1">
    <source>
        <dbReference type="ARBA" id="ARBA00004651"/>
    </source>
</evidence>
<keyword evidence="6 10" id="KW-1133">Transmembrane helix</keyword>
<feature type="domain" description="CNNM transmembrane" evidence="13">
    <location>
        <begin position="34"/>
        <end position="224"/>
    </location>
</feature>
<evidence type="ECO:0000256" key="11">
    <source>
        <dbReference type="SAM" id="MobiDB-lite"/>
    </source>
</evidence>
<dbReference type="PANTHER" id="PTHR22777:SF32">
    <property type="entry name" value="UPF0053 INNER MEMBRANE PROTEIN YFJD"/>
    <property type="match status" value="1"/>
</dbReference>
<sequence>MAYTNSTMDGFFQQLLQDWTQFTALLAIDPARLAEPDMIIRISLQILLLACSAFFSGSETALFSLSRLDLQKIRRERHHHSEALHALLDQPRRLIISILSGNELLNIAAAANMAAILVALYGSENASWINLLIMVPLLLLLGEVTPKTIAISNPVRISTSLVAGPMNAWVKIVAPLRWAIRGIADRITILLVGEEKAAENILQVDEFRSLVEEVANEGEINATERALIYNLLEAGDTEIVEIMTPRTRTAFLNADMGISEMVERFIAIRHSQVPVFRIHRDNIVGFLHAEDIMRFVMDNVDLSTKTLDDIMRVPIVVPLTKKVDEMFDFFQENNARAAAVLNEFGGVEGFLTIKDVLGFIFGQISEDVMGQDLYRERDENVYEVPGDMKLTNFNALTNFGIEDPRMTTIGGVAFRHLDRLPYVGDKVTVEGIGIAIQEMEAHRIVRVRVARVAAAKESDETEVEVASIVPDIDQALPKTSDITTETSPTLVITEDKLPTNTEEKTQESETDFVAEESSIPVEISPVGADEVGANEKECQERP</sequence>
<dbReference type="InterPro" id="IPR016169">
    <property type="entry name" value="FAD-bd_PCMH_sub2"/>
</dbReference>
<dbReference type="EMBL" id="CAADFY010000065">
    <property type="protein sequence ID" value="VFK55211.1"/>
    <property type="molecule type" value="Genomic_DNA"/>
</dbReference>
<evidence type="ECO:0000256" key="8">
    <source>
        <dbReference type="ARBA" id="ARBA00023136"/>
    </source>
</evidence>
<dbReference type="SUPFAM" id="SSF56176">
    <property type="entry name" value="FAD-binding/transporter-associated domain-like"/>
    <property type="match status" value="1"/>
</dbReference>
<evidence type="ECO:0000256" key="9">
    <source>
        <dbReference type="PROSITE-ProRule" id="PRU00703"/>
    </source>
</evidence>
<gene>
    <name evidence="14" type="ORF">BECKTUN1418F_GA0071002_106512</name>
</gene>
<dbReference type="InterPro" id="IPR002550">
    <property type="entry name" value="CNNM"/>
</dbReference>
<comment type="subcellular location">
    <subcellularLocation>
        <location evidence="1">Cell membrane</location>
        <topology evidence="1">Multi-pass membrane protein</topology>
    </subcellularLocation>
</comment>
<feature type="domain" description="CBS" evidence="12">
    <location>
        <begin position="243"/>
        <end position="302"/>
    </location>
</feature>
<feature type="compositionally biased region" description="Basic and acidic residues" evidence="11">
    <location>
        <begin position="494"/>
        <end position="507"/>
    </location>
</feature>
<dbReference type="InterPro" id="IPR005170">
    <property type="entry name" value="Transptr-assoc_dom"/>
</dbReference>
<dbReference type="InterPro" id="IPR036318">
    <property type="entry name" value="FAD-bd_PCMH-like_sf"/>
</dbReference>
<reference evidence="14" key="1">
    <citation type="submission" date="2019-02" db="EMBL/GenBank/DDBJ databases">
        <authorList>
            <person name="Gruber-Vodicka R. H."/>
            <person name="Seah K. B. B."/>
        </authorList>
    </citation>
    <scope>NUCLEOTIDE SEQUENCE</scope>
    <source>
        <strain evidence="14">BECK_BY3</strain>
    </source>
</reference>
<evidence type="ECO:0000256" key="3">
    <source>
        <dbReference type="ARBA" id="ARBA00022475"/>
    </source>
</evidence>
<dbReference type="SUPFAM" id="SSF54631">
    <property type="entry name" value="CBS-domain pair"/>
    <property type="match status" value="1"/>
</dbReference>
<keyword evidence="4 10" id="KW-0812">Transmembrane</keyword>
<evidence type="ECO:0000256" key="7">
    <source>
        <dbReference type="ARBA" id="ARBA00023122"/>
    </source>
</evidence>
<feature type="region of interest" description="Disordered" evidence="11">
    <location>
        <begin position="494"/>
        <end position="542"/>
    </location>
</feature>
<accession>A0A450ZN63</accession>